<dbReference type="EMBL" id="GBRH01205426">
    <property type="protein sequence ID" value="JAD92469.1"/>
    <property type="molecule type" value="Transcribed_RNA"/>
</dbReference>
<protein>
    <submittedName>
        <fullName evidence="1">Uncharacterized protein</fullName>
    </submittedName>
</protein>
<sequence length="32" mass="3555">MIDMCADYVFTLTLSRILIPGITVQVSVPMNI</sequence>
<dbReference type="AlphaFoldDB" id="A0A0A9DV51"/>
<evidence type="ECO:0000313" key="1">
    <source>
        <dbReference type="EMBL" id="JAD92469.1"/>
    </source>
</evidence>
<name>A0A0A9DV51_ARUDO</name>
<proteinExistence type="predicted"/>
<reference evidence="1" key="1">
    <citation type="submission" date="2014-09" db="EMBL/GenBank/DDBJ databases">
        <authorList>
            <person name="Magalhaes I.L.F."/>
            <person name="Oliveira U."/>
            <person name="Santos F.R."/>
            <person name="Vidigal T.H.D.A."/>
            <person name="Brescovit A.D."/>
            <person name="Santos A.J."/>
        </authorList>
    </citation>
    <scope>NUCLEOTIDE SEQUENCE</scope>
    <source>
        <tissue evidence="1">Shoot tissue taken approximately 20 cm above the soil surface</tissue>
    </source>
</reference>
<organism evidence="1">
    <name type="scientific">Arundo donax</name>
    <name type="common">Giant reed</name>
    <name type="synonym">Donax arundinaceus</name>
    <dbReference type="NCBI Taxonomy" id="35708"/>
    <lineage>
        <taxon>Eukaryota</taxon>
        <taxon>Viridiplantae</taxon>
        <taxon>Streptophyta</taxon>
        <taxon>Embryophyta</taxon>
        <taxon>Tracheophyta</taxon>
        <taxon>Spermatophyta</taxon>
        <taxon>Magnoliopsida</taxon>
        <taxon>Liliopsida</taxon>
        <taxon>Poales</taxon>
        <taxon>Poaceae</taxon>
        <taxon>PACMAD clade</taxon>
        <taxon>Arundinoideae</taxon>
        <taxon>Arundineae</taxon>
        <taxon>Arundo</taxon>
    </lineage>
</organism>
<accession>A0A0A9DV51</accession>
<reference evidence="1" key="2">
    <citation type="journal article" date="2015" name="Data Brief">
        <title>Shoot transcriptome of the giant reed, Arundo donax.</title>
        <authorList>
            <person name="Barrero R.A."/>
            <person name="Guerrero F.D."/>
            <person name="Moolhuijzen P."/>
            <person name="Goolsby J.A."/>
            <person name="Tidwell J."/>
            <person name="Bellgard S.E."/>
            <person name="Bellgard M.I."/>
        </authorList>
    </citation>
    <scope>NUCLEOTIDE SEQUENCE</scope>
    <source>
        <tissue evidence="1">Shoot tissue taken approximately 20 cm above the soil surface</tissue>
    </source>
</reference>